<gene>
    <name evidence="5" type="ORF">GCM10007860_09210</name>
</gene>
<evidence type="ECO:0000259" key="3">
    <source>
        <dbReference type="Pfam" id="PF26078"/>
    </source>
</evidence>
<evidence type="ECO:0000313" key="6">
    <source>
        <dbReference type="Proteomes" id="UP001156836"/>
    </source>
</evidence>
<dbReference type="Pfam" id="PF04865">
    <property type="entry name" value="Baseplate_J"/>
    <property type="match status" value="1"/>
</dbReference>
<dbReference type="Pfam" id="PF26078">
    <property type="entry name" value="Baseplate_J_M"/>
    <property type="match status" value="1"/>
</dbReference>
<protein>
    <submittedName>
        <fullName evidence="5">Tail protein</fullName>
    </submittedName>
</protein>
<dbReference type="RefSeq" id="WP_018747000.1">
    <property type="nucleotide sequence ID" value="NZ_BSOZ01000008.1"/>
</dbReference>
<feature type="domain" description="Baseplate J-like central" evidence="3">
    <location>
        <begin position="195"/>
        <end position="268"/>
    </location>
</feature>
<evidence type="ECO:0000256" key="1">
    <source>
        <dbReference type="ARBA" id="ARBA00038087"/>
    </source>
</evidence>
<dbReference type="Pfam" id="PF26079">
    <property type="entry name" value="Baseplate_J_C"/>
    <property type="match status" value="1"/>
</dbReference>
<comment type="caution">
    <text evidence="5">The sequence shown here is derived from an EMBL/GenBank/DDBJ whole genome shotgun (WGS) entry which is preliminary data.</text>
</comment>
<comment type="similarity">
    <text evidence="1">Belongs to the Mu gp47/PBSX XkdT family.</text>
</comment>
<evidence type="ECO:0000259" key="4">
    <source>
        <dbReference type="Pfam" id="PF26079"/>
    </source>
</evidence>
<sequence>MSLNRPTLPELVEAQLTEFEARLPGADARLRHSNLNVLGRVQAGGLHQMYGYLSWLSLQLFPDTCDAEFLDRWASIWLVEGRKPAALAQGTIRLSGTSDTVIPQGSALTRADNREYLTLADAVVGAGGNVEVAVAAREAGAAANADAGIALTLTTPIAGLNGSAVVLAPGLTQGSDVEPDSALRQRLIARIQRPPQGGAASDYVAWALEVPGVTRAWTVDRPFGLGSIGVVFVRDGDTDPIPDANEVAAVQAHIDNLRPVTAEFVAQAPTPKPVAYTIRLVPGTPAVREAVIASLKDLHAREAAPGATLLRSHITEAISLASGETDHTLVSPAADVTTERLEMAIFGGVTWQ</sequence>
<proteinExistence type="inferred from homology"/>
<accession>A0ABQ6BT98</accession>
<dbReference type="InterPro" id="IPR052399">
    <property type="entry name" value="Phage_Baseplate_Assmbl_Protein"/>
</dbReference>
<dbReference type="InterPro" id="IPR058530">
    <property type="entry name" value="Baseplate_J-like_C"/>
</dbReference>
<feature type="domain" description="Baseplate protein J-like barrel" evidence="2">
    <location>
        <begin position="91"/>
        <end position="162"/>
    </location>
</feature>
<dbReference type="PANTHER" id="PTHR37829:SF3">
    <property type="entry name" value="PROTEIN JAYE-RELATED"/>
    <property type="match status" value="1"/>
</dbReference>
<keyword evidence="6" id="KW-1185">Reference proteome</keyword>
<dbReference type="Proteomes" id="UP001156836">
    <property type="component" value="Unassembled WGS sequence"/>
</dbReference>
<dbReference type="PANTHER" id="PTHR37829">
    <property type="entry name" value="PHAGE-LIKE ELEMENT PBSX PROTEIN XKDT"/>
    <property type="match status" value="1"/>
</dbReference>
<evidence type="ECO:0000313" key="5">
    <source>
        <dbReference type="EMBL" id="GLS03776.1"/>
    </source>
</evidence>
<feature type="domain" description="Baseplate J-like C-terminal" evidence="4">
    <location>
        <begin position="277"/>
        <end position="351"/>
    </location>
</feature>
<reference evidence="6" key="1">
    <citation type="journal article" date="2019" name="Int. J. Syst. Evol. Microbiol.">
        <title>The Global Catalogue of Microorganisms (GCM) 10K type strain sequencing project: providing services to taxonomists for standard genome sequencing and annotation.</title>
        <authorList>
            <consortium name="The Broad Institute Genomics Platform"/>
            <consortium name="The Broad Institute Genome Sequencing Center for Infectious Disease"/>
            <person name="Wu L."/>
            <person name="Ma J."/>
        </authorList>
    </citation>
    <scope>NUCLEOTIDE SEQUENCE [LARGE SCALE GENOMIC DNA]</scope>
    <source>
        <strain evidence="6">NBRC 104970</strain>
    </source>
</reference>
<name>A0ABQ6BT98_9NEIS</name>
<dbReference type="InterPro" id="IPR006949">
    <property type="entry name" value="Barrel_Baseplate_J-like"/>
</dbReference>
<organism evidence="5 6">
    <name type="scientific">Chitiniphilus shinanonensis</name>
    <dbReference type="NCBI Taxonomy" id="553088"/>
    <lineage>
        <taxon>Bacteria</taxon>
        <taxon>Pseudomonadati</taxon>
        <taxon>Pseudomonadota</taxon>
        <taxon>Betaproteobacteria</taxon>
        <taxon>Neisseriales</taxon>
        <taxon>Chitinibacteraceae</taxon>
        <taxon>Chitiniphilus</taxon>
    </lineage>
</organism>
<dbReference type="InterPro" id="IPR058531">
    <property type="entry name" value="Baseplate_J_M"/>
</dbReference>
<dbReference type="EMBL" id="BSOZ01000008">
    <property type="protein sequence ID" value="GLS03776.1"/>
    <property type="molecule type" value="Genomic_DNA"/>
</dbReference>
<evidence type="ECO:0000259" key="2">
    <source>
        <dbReference type="Pfam" id="PF04865"/>
    </source>
</evidence>